<dbReference type="PANTHER" id="PTHR45024">
    <property type="entry name" value="DEHYDROGENASES, SHORT CHAIN"/>
    <property type="match status" value="1"/>
</dbReference>
<dbReference type="Pfam" id="PF00106">
    <property type="entry name" value="adh_short"/>
    <property type="match status" value="1"/>
</dbReference>
<sequence length="159" mass="17311">MMDRAKLRFDNRVVIITGAGGSLGRVYALAFADRGAKVVVNDFGGDTRGTGQSSRPADNVVSEIQANGGTAVANYDSVEDGEKIVKTAIDSFGRIDIVINNAGILRDRSFGKLTDTDWDLVQKVHLKGGFKVTRAAWSYMKQQKFGRYIVKLSQGCEMT</sequence>
<dbReference type="InterPro" id="IPR002347">
    <property type="entry name" value="SDR_fam"/>
</dbReference>
<evidence type="ECO:0000313" key="3">
    <source>
        <dbReference type="EMBL" id="KAK2179773.1"/>
    </source>
</evidence>
<dbReference type="Proteomes" id="UP001209878">
    <property type="component" value="Unassembled WGS sequence"/>
</dbReference>
<dbReference type="Gene3D" id="3.40.50.720">
    <property type="entry name" value="NAD(P)-binding Rossmann-like Domain"/>
    <property type="match status" value="1"/>
</dbReference>
<evidence type="ECO:0000256" key="2">
    <source>
        <dbReference type="ARBA" id="ARBA00023002"/>
    </source>
</evidence>
<name>A0AAD9KZR9_RIDPI</name>
<keyword evidence="4" id="KW-1185">Reference proteome</keyword>
<dbReference type="SUPFAM" id="SSF51735">
    <property type="entry name" value="NAD(P)-binding Rossmann-fold domains"/>
    <property type="match status" value="1"/>
</dbReference>
<comment type="caution">
    <text evidence="3">The sequence shown here is derived from an EMBL/GenBank/DDBJ whole genome shotgun (WGS) entry which is preliminary data.</text>
</comment>
<organism evidence="3 4">
    <name type="scientific">Ridgeia piscesae</name>
    <name type="common">Tubeworm</name>
    <dbReference type="NCBI Taxonomy" id="27915"/>
    <lineage>
        <taxon>Eukaryota</taxon>
        <taxon>Metazoa</taxon>
        <taxon>Spiralia</taxon>
        <taxon>Lophotrochozoa</taxon>
        <taxon>Annelida</taxon>
        <taxon>Polychaeta</taxon>
        <taxon>Sedentaria</taxon>
        <taxon>Canalipalpata</taxon>
        <taxon>Sabellida</taxon>
        <taxon>Siboglinidae</taxon>
        <taxon>Ridgeia</taxon>
    </lineage>
</organism>
<dbReference type="GO" id="GO:0016491">
    <property type="term" value="F:oxidoreductase activity"/>
    <property type="evidence" value="ECO:0007669"/>
    <property type="project" value="UniProtKB-KW"/>
</dbReference>
<accession>A0AAD9KZR9</accession>
<reference evidence="3" key="1">
    <citation type="journal article" date="2023" name="Mol. Biol. Evol.">
        <title>Third-Generation Sequencing Reveals the Adaptive Role of the Epigenome in Three Deep-Sea Polychaetes.</title>
        <authorList>
            <person name="Perez M."/>
            <person name="Aroh O."/>
            <person name="Sun Y."/>
            <person name="Lan Y."/>
            <person name="Juniper S.K."/>
            <person name="Young C.R."/>
            <person name="Angers B."/>
            <person name="Qian P.Y."/>
        </authorList>
    </citation>
    <scope>NUCLEOTIDE SEQUENCE</scope>
    <source>
        <strain evidence="3">R07B-5</strain>
    </source>
</reference>
<keyword evidence="2" id="KW-0560">Oxidoreductase</keyword>
<dbReference type="EMBL" id="JAODUO010000473">
    <property type="protein sequence ID" value="KAK2179773.1"/>
    <property type="molecule type" value="Genomic_DNA"/>
</dbReference>
<comment type="similarity">
    <text evidence="1">Belongs to the short-chain dehydrogenases/reductases (SDR) family.</text>
</comment>
<dbReference type="InterPro" id="IPR051687">
    <property type="entry name" value="Peroxisomal_Beta-Oxidation"/>
</dbReference>
<evidence type="ECO:0000313" key="4">
    <source>
        <dbReference type="Proteomes" id="UP001209878"/>
    </source>
</evidence>
<protein>
    <submittedName>
        <fullName evidence="3">Uncharacterized protein</fullName>
    </submittedName>
</protein>
<dbReference type="PANTHER" id="PTHR45024:SF2">
    <property type="entry name" value="SCP2 DOMAIN-CONTAINING PROTEIN"/>
    <property type="match status" value="1"/>
</dbReference>
<evidence type="ECO:0000256" key="1">
    <source>
        <dbReference type="ARBA" id="ARBA00006484"/>
    </source>
</evidence>
<proteinExistence type="inferred from homology"/>
<gene>
    <name evidence="3" type="ORF">NP493_473g01022</name>
</gene>
<dbReference type="AlphaFoldDB" id="A0AAD9KZR9"/>
<dbReference type="PRINTS" id="PR00081">
    <property type="entry name" value="GDHRDH"/>
</dbReference>
<dbReference type="InterPro" id="IPR036291">
    <property type="entry name" value="NAD(P)-bd_dom_sf"/>
</dbReference>